<name>A0A2A9CT00_9ACTN</name>
<evidence type="ECO:0000313" key="13">
    <source>
        <dbReference type="Proteomes" id="UP000226079"/>
    </source>
</evidence>
<dbReference type="Pfam" id="PF03793">
    <property type="entry name" value="PASTA"/>
    <property type="match status" value="4"/>
</dbReference>
<dbReference type="Gene3D" id="3.30.200.20">
    <property type="entry name" value="Phosphorylase Kinase, domain 1"/>
    <property type="match status" value="1"/>
</dbReference>
<dbReference type="Gene3D" id="1.10.510.10">
    <property type="entry name" value="Transferase(Phosphotransferase) domain 1"/>
    <property type="match status" value="1"/>
</dbReference>
<dbReference type="Gene3D" id="3.30.10.20">
    <property type="match status" value="3"/>
</dbReference>
<dbReference type="Proteomes" id="UP000226079">
    <property type="component" value="Unassembled WGS sequence"/>
</dbReference>
<feature type="domain" description="PASTA" evidence="11">
    <location>
        <begin position="403"/>
        <end position="465"/>
    </location>
</feature>
<dbReference type="PROSITE" id="PS00108">
    <property type="entry name" value="PROTEIN_KINASE_ST"/>
    <property type="match status" value="1"/>
</dbReference>
<dbReference type="EMBL" id="PDJC01000001">
    <property type="protein sequence ID" value="PFG17554.1"/>
    <property type="molecule type" value="Genomic_DNA"/>
</dbReference>
<evidence type="ECO:0000256" key="1">
    <source>
        <dbReference type="ARBA" id="ARBA00012513"/>
    </source>
</evidence>
<evidence type="ECO:0000313" key="12">
    <source>
        <dbReference type="EMBL" id="PFG17554.1"/>
    </source>
</evidence>
<evidence type="ECO:0000256" key="8">
    <source>
        <dbReference type="ARBA" id="ARBA00048679"/>
    </source>
</evidence>
<dbReference type="InterPro" id="IPR011009">
    <property type="entry name" value="Kinase-like_dom_sf"/>
</dbReference>
<dbReference type="GO" id="GO:0045717">
    <property type="term" value="P:negative regulation of fatty acid biosynthetic process"/>
    <property type="evidence" value="ECO:0007669"/>
    <property type="project" value="UniProtKB-ARBA"/>
</dbReference>
<dbReference type="SUPFAM" id="SSF56112">
    <property type="entry name" value="Protein kinase-like (PK-like)"/>
    <property type="match status" value="1"/>
</dbReference>
<feature type="transmembrane region" description="Helical" evidence="9">
    <location>
        <begin position="377"/>
        <end position="398"/>
    </location>
</feature>
<dbReference type="PROSITE" id="PS50011">
    <property type="entry name" value="PROTEIN_KINASE_DOM"/>
    <property type="match status" value="1"/>
</dbReference>
<dbReference type="AlphaFoldDB" id="A0A2A9CT00"/>
<keyword evidence="5 12" id="KW-0418">Kinase</keyword>
<dbReference type="GO" id="GO:0005524">
    <property type="term" value="F:ATP binding"/>
    <property type="evidence" value="ECO:0007669"/>
    <property type="project" value="UniProtKB-KW"/>
</dbReference>
<dbReference type="SMART" id="SM00220">
    <property type="entry name" value="S_TKc"/>
    <property type="match status" value="1"/>
</dbReference>
<evidence type="ECO:0000256" key="5">
    <source>
        <dbReference type="ARBA" id="ARBA00022777"/>
    </source>
</evidence>
<evidence type="ECO:0000256" key="6">
    <source>
        <dbReference type="ARBA" id="ARBA00022840"/>
    </source>
</evidence>
<comment type="catalytic activity">
    <reaction evidence="8">
        <text>L-seryl-[protein] + ATP = O-phospho-L-seryl-[protein] + ADP + H(+)</text>
        <dbReference type="Rhea" id="RHEA:17989"/>
        <dbReference type="Rhea" id="RHEA-COMP:9863"/>
        <dbReference type="Rhea" id="RHEA-COMP:11604"/>
        <dbReference type="ChEBI" id="CHEBI:15378"/>
        <dbReference type="ChEBI" id="CHEBI:29999"/>
        <dbReference type="ChEBI" id="CHEBI:30616"/>
        <dbReference type="ChEBI" id="CHEBI:83421"/>
        <dbReference type="ChEBI" id="CHEBI:456216"/>
        <dbReference type="EC" id="2.7.11.1"/>
    </reaction>
</comment>
<dbReference type="CDD" id="cd06577">
    <property type="entry name" value="PASTA_pknB"/>
    <property type="match status" value="4"/>
</dbReference>
<dbReference type="OrthoDB" id="9762169at2"/>
<evidence type="ECO:0000259" key="10">
    <source>
        <dbReference type="PROSITE" id="PS50011"/>
    </source>
</evidence>
<dbReference type="CDD" id="cd14014">
    <property type="entry name" value="STKc_PknB_like"/>
    <property type="match status" value="1"/>
</dbReference>
<dbReference type="PANTHER" id="PTHR43289">
    <property type="entry name" value="MITOGEN-ACTIVATED PROTEIN KINASE KINASE KINASE 20-RELATED"/>
    <property type="match status" value="1"/>
</dbReference>
<comment type="catalytic activity">
    <reaction evidence="7">
        <text>L-threonyl-[protein] + ATP = O-phospho-L-threonyl-[protein] + ADP + H(+)</text>
        <dbReference type="Rhea" id="RHEA:46608"/>
        <dbReference type="Rhea" id="RHEA-COMP:11060"/>
        <dbReference type="Rhea" id="RHEA-COMP:11605"/>
        <dbReference type="ChEBI" id="CHEBI:15378"/>
        <dbReference type="ChEBI" id="CHEBI:30013"/>
        <dbReference type="ChEBI" id="CHEBI:30616"/>
        <dbReference type="ChEBI" id="CHEBI:61977"/>
        <dbReference type="ChEBI" id="CHEBI:456216"/>
        <dbReference type="EC" id="2.7.11.1"/>
    </reaction>
</comment>
<proteinExistence type="predicted"/>
<keyword evidence="4" id="KW-0547">Nucleotide-binding</keyword>
<dbReference type="NCBIfam" id="NF033483">
    <property type="entry name" value="PknB_PASTA_kin"/>
    <property type="match status" value="1"/>
</dbReference>
<dbReference type="GO" id="GO:0004674">
    <property type="term" value="F:protein serine/threonine kinase activity"/>
    <property type="evidence" value="ECO:0007669"/>
    <property type="project" value="UniProtKB-KW"/>
</dbReference>
<organism evidence="12 13">
    <name type="scientific">Propionicimonas paludicola</name>
    <dbReference type="NCBI Taxonomy" id="185243"/>
    <lineage>
        <taxon>Bacteria</taxon>
        <taxon>Bacillati</taxon>
        <taxon>Actinomycetota</taxon>
        <taxon>Actinomycetes</taxon>
        <taxon>Propionibacteriales</taxon>
        <taxon>Nocardioidaceae</taxon>
        <taxon>Propionicimonas</taxon>
    </lineage>
</organism>
<comment type="caution">
    <text evidence="12">The sequence shown here is derived from an EMBL/GenBank/DDBJ whole genome shotgun (WGS) entry which is preliminary data.</text>
</comment>
<dbReference type="FunFam" id="1.10.510.10:FF:000021">
    <property type="entry name" value="Serine/threonine protein kinase"/>
    <property type="match status" value="1"/>
</dbReference>
<dbReference type="PANTHER" id="PTHR43289:SF34">
    <property type="entry name" value="SERINE_THREONINE-PROTEIN KINASE YBDM-RELATED"/>
    <property type="match status" value="1"/>
</dbReference>
<accession>A0A2A9CT00</accession>
<dbReference type="InterPro" id="IPR008271">
    <property type="entry name" value="Ser/Thr_kinase_AS"/>
</dbReference>
<evidence type="ECO:0000256" key="9">
    <source>
        <dbReference type="SAM" id="Phobius"/>
    </source>
</evidence>
<keyword evidence="6" id="KW-0067">ATP-binding</keyword>
<dbReference type="RefSeq" id="WP_098460972.1">
    <property type="nucleotide sequence ID" value="NZ_PDJC01000001.1"/>
</dbReference>
<keyword evidence="13" id="KW-1185">Reference proteome</keyword>
<keyword evidence="9" id="KW-1133">Transmembrane helix</keyword>
<evidence type="ECO:0000256" key="3">
    <source>
        <dbReference type="ARBA" id="ARBA00022679"/>
    </source>
</evidence>
<keyword evidence="9" id="KW-0812">Transmembrane</keyword>
<evidence type="ECO:0000259" key="11">
    <source>
        <dbReference type="PROSITE" id="PS51178"/>
    </source>
</evidence>
<dbReference type="InterPro" id="IPR000719">
    <property type="entry name" value="Prot_kinase_dom"/>
</dbReference>
<evidence type="ECO:0000256" key="4">
    <source>
        <dbReference type="ARBA" id="ARBA00022741"/>
    </source>
</evidence>
<keyword evidence="2" id="KW-0723">Serine/threonine-protein kinase</keyword>
<dbReference type="EC" id="2.7.11.1" evidence="1"/>
<sequence>MSNADALVGHLVDGRYEVVRKLARGGMATVYLANDLRLTRTVALKIMHDNLGSDADFVSRFDREARSAARLSHPNVVAVFDQGTDAGRPYIVMEYVEGSTLRHVISREAPMPPQRALDLMLPIAAAVAAAHEAGIIHRDLKPENVLLSVRGQLKVADFGLARAITAHTATAQGMLIGTVSYIAPELVTHGRADARCDVYALGVVLYEMLTGAKPHTGDTPIQVAYSHVHNDLRAPSTAAPEQWRNTRQAIPDYLDALVLAAAARQPADRPADASVLLDHLRQARAALESGITSDPALAARMQETSLDPNTQLTAQVPVIGVPADVQRTTTMRFTPSTPLSPGQPGATDGMPYFDRPVISPAAVPLAQRQVKRRRRGLITLIVFLVITALLGASSWYWFSGRFTTTPDFGNMTQAEAQALATKNGLSIKVATDYSEDVPVGQVISTDPKAGDQILHGGEVIVVISKGPERYPVPSLVGRSVEDARLALEANHLTLGKTTEVYDDSAPAGQVITASLPADRMVKRDTPVDLKVSKGPAPVKIVSYVGKPFTDAQTYYQTAGLIVQRGEDAFSDKVPAGSVVSQDPKKGNVEKNSTITFVVSKGPEFTVVPPVRGLSGEAATDKLVSLGFKVSVQRQGWFGNLALGTKPGEGKKAKTGSEIILVIG</sequence>
<keyword evidence="9" id="KW-0472">Membrane</keyword>
<evidence type="ECO:0000256" key="2">
    <source>
        <dbReference type="ARBA" id="ARBA00022527"/>
    </source>
</evidence>
<dbReference type="FunFam" id="3.30.200.20:FF:000035">
    <property type="entry name" value="Serine/threonine protein kinase Stk1"/>
    <property type="match status" value="1"/>
</dbReference>
<protein>
    <recommendedName>
        <fullName evidence="1">non-specific serine/threonine protein kinase</fullName>
        <ecNumber evidence="1">2.7.11.1</ecNumber>
    </recommendedName>
</protein>
<reference evidence="12 13" key="1">
    <citation type="submission" date="2017-10" db="EMBL/GenBank/DDBJ databases">
        <title>Sequencing the genomes of 1000 actinobacteria strains.</title>
        <authorList>
            <person name="Klenk H.-P."/>
        </authorList>
    </citation>
    <scope>NUCLEOTIDE SEQUENCE [LARGE SCALE GENOMIC DNA]</scope>
    <source>
        <strain evidence="12 13">DSM 15597</strain>
    </source>
</reference>
<dbReference type="Pfam" id="PF00069">
    <property type="entry name" value="Pkinase"/>
    <property type="match status" value="1"/>
</dbReference>
<feature type="domain" description="PASTA" evidence="11">
    <location>
        <begin position="534"/>
        <end position="600"/>
    </location>
</feature>
<feature type="domain" description="PASTA" evidence="11">
    <location>
        <begin position="601"/>
        <end position="663"/>
    </location>
</feature>
<feature type="domain" description="Protein kinase" evidence="10">
    <location>
        <begin position="16"/>
        <end position="282"/>
    </location>
</feature>
<evidence type="ECO:0000256" key="7">
    <source>
        <dbReference type="ARBA" id="ARBA00047899"/>
    </source>
</evidence>
<gene>
    <name evidence="12" type="ORF">ATK74_2127</name>
</gene>
<dbReference type="PROSITE" id="PS51178">
    <property type="entry name" value="PASTA"/>
    <property type="match status" value="4"/>
</dbReference>
<feature type="domain" description="PASTA" evidence="11">
    <location>
        <begin position="466"/>
        <end position="533"/>
    </location>
</feature>
<keyword evidence="3" id="KW-0808">Transferase</keyword>
<dbReference type="SMART" id="SM00740">
    <property type="entry name" value="PASTA"/>
    <property type="match status" value="4"/>
</dbReference>
<dbReference type="InterPro" id="IPR005543">
    <property type="entry name" value="PASTA_dom"/>
</dbReference>